<evidence type="ECO:0000259" key="7">
    <source>
        <dbReference type="Pfam" id="PF13860"/>
    </source>
</evidence>
<evidence type="ECO:0000256" key="5">
    <source>
        <dbReference type="RuleBase" id="RU362076"/>
    </source>
</evidence>
<accession>A0A379ZFD4</accession>
<keyword evidence="9" id="KW-1185">Reference proteome</keyword>
<dbReference type="Gene3D" id="2.30.30.910">
    <property type="match status" value="1"/>
</dbReference>
<protein>
    <recommendedName>
        <fullName evidence="2 5">Basal-body rod modification protein FlgD</fullName>
    </recommendedName>
</protein>
<organism evidence="8 9">
    <name type="scientific">Shewanella algae</name>
    <dbReference type="NCBI Taxonomy" id="38313"/>
    <lineage>
        <taxon>Bacteria</taxon>
        <taxon>Pseudomonadati</taxon>
        <taxon>Pseudomonadota</taxon>
        <taxon>Gammaproteobacteria</taxon>
        <taxon>Alteromonadales</taxon>
        <taxon>Shewanellaceae</taxon>
        <taxon>Shewanella</taxon>
    </lineage>
</organism>
<evidence type="ECO:0000256" key="2">
    <source>
        <dbReference type="ARBA" id="ARBA00016013"/>
    </source>
</evidence>
<evidence type="ECO:0000256" key="6">
    <source>
        <dbReference type="SAM" id="MobiDB-lite"/>
    </source>
</evidence>
<dbReference type="InterPro" id="IPR025965">
    <property type="entry name" value="FlgD/Vpr_Ig-like"/>
</dbReference>
<dbReference type="AlphaFoldDB" id="A0A379ZFD4"/>
<dbReference type="Proteomes" id="UP000254069">
    <property type="component" value="Unassembled WGS sequence"/>
</dbReference>
<evidence type="ECO:0000256" key="3">
    <source>
        <dbReference type="ARBA" id="ARBA00022795"/>
    </source>
</evidence>
<dbReference type="Pfam" id="PF13860">
    <property type="entry name" value="FlgD_ig"/>
    <property type="match status" value="1"/>
</dbReference>
<comment type="similarity">
    <text evidence="1 5">Belongs to the FlgD family.</text>
</comment>
<dbReference type="InterPro" id="IPR005648">
    <property type="entry name" value="FlgD"/>
</dbReference>
<gene>
    <name evidence="8" type="primary">flgD_2</name>
    <name evidence="8" type="ORF">NCTC10738_01539</name>
</gene>
<dbReference type="RefSeq" id="WP_107005861.1">
    <property type="nucleotide sequence ID" value="NZ_AP024610.1"/>
</dbReference>
<keyword evidence="3 5" id="KW-1005">Bacterial flagellum biogenesis</keyword>
<evidence type="ECO:0000313" key="8">
    <source>
        <dbReference type="EMBL" id="SUI60351.1"/>
    </source>
</evidence>
<feature type="domain" description="FlgD/Vpr Ig-like" evidence="7">
    <location>
        <begin position="110"/>
        <end position="175"/>
    </location>
</feature>
<dbReference type="GO" id="GO:0044781">
    <property type="term" value="P:bacterial-type flagellum organization"/>
    <property type="evidence" value="ECO:0007669"/>
    <property type="project" value="UniProtKB-UniRule"/>
</dbReference>
<dbReference type="EMBL" id="UGYO01000001">
    <property type="protein sequence ID" value="SUI60351.1"/>
    <property type="molecule type" value="Genomic_DNA"/>
</dbReference>
<feature type="compositionally biased region" description="Basic and acidic residues" evidence="6">
    <location>
        <begin position="9"/>
        <end position="18"/>
    </location>
</feature>
<sequence length="221" mass="23679">MQQVQNVNTREDGQKTDAIRANGNDPASLKNEFMSLMIAQIKNQDPTNPLDASEYLGQLAQFSQVESLEAMRQNQKNQMTMMENLGLVQSASLIGKQAMVPADSFTAAEHVIDGKVYLEHSASAVTVEISDKNGEVVKTMELGSQAAGDVSFQIDPEGLGLPPGEYQLKVQASDGEKALKAQSFLAGEISKVHFVSAKGMMMAELANGLGTVSVLDISEVS</sequence>
<dbReference type="Pfam" id="PF03963">
    <property type="entry name" value="FlgD"/>
    <property type="match status" value="1"/>
</dbReference>
<evidence type="ECO:0000256" key="4">
    <source>
        <dbReference type="ARBA" id="ARBA00024746"/>
    </source>
</evidence>
<dbReference type="Gene3D" id="2.60.40.4070">
    <property type="match status" value="1"/>
</dbReference>
<name>A0A379ZFD4_9GAMM</name>
<evidence type="ECO:0000313" key="9">
    <source>
        <dbReference type="Proteomes" id="UP000254069"/>
    </source>
</evidence>
<comment type="function">
    <text evidence="4 5">Required for flagellar hook formation. May act as a scaffolding protein.</text>
</comment>
<evidence type="ECO:0000256" key="1">
    <source>
        <dbReference type="ARBA" id="ARBA00010577"/>
    </source>
</evidence>
<proteinExistence type="inferred from homology"/>
<feature type="region of interest" description="Disordered" evidence="6">
    <location>
        <begin position="1"/>
        <end position="26"/>
    </location>
</feature>
<reference evidence="8 9" key="1">
    <citation type="submission" date="2018-06" db="EMBL/GenBank/DDBJ databases">
        <authorList>
            <consortium name="Pathogen Informatics"/>
            <person name="Doyle S."/>
        </authorList>
    </citation>
    <scope>NUCLEOTIDE SEQUENCE [LARGE SCALE GENOMIC DNA]</scope>
    <source>
        <strain evidence="8 9">NCTC10738</strain>
    </source>
</reference>